<comment type="subcellular location">
    <subcellularLocation>
        <location evidence="1">Cell membrane</location>
    </subcellularLocation>
</comment>
<dbReference type="PANTHER" id="PTHR19433:SF111">
    <property type="entry name" value="T CELL RECEPTOR ALPHA VARIABLE 4"/>
    <property type="match status" value="1"/>
</dbReference>
<dbReference type="Ensembl" id="ENSTRUT00000055359.2">
    <property type="protein sequence ID" value="ENSTRUP00000056644.2"/>
    <property type="gene ID" value="ENSTRUG00000022134.2"/>
</dbReference>
<organism evidence="12 13">
    <name type="scientific">Takifugu rubripes</name>
    <name type="common">Japanese pufferfish</name>
    <name type="synonym">Fugu rubripes</name>
    <dbReference type="NCBI Taxonomy" id="31033"/>
    <lineage>
        <taxon>Eukaryota</taxon>
        <taxon>Metazoa</taxon>
        <taxon>Chordata</taxon>
        <taxon>Craniata</taxon>
        <taxon>Vertebrata</taxon>
        <taxon>Euteleostomi</taxon>
        <taxon>Actinopterygii</taxon>
        <taxon>Neopterygii</taxon>
        <taxon>Teleostei</taxon>
        <taxon>Neoteleostei</taxon>
        <taxon>Acanthomorphata</taxon>
        <taxon>Eupercaria</taxon>
        <taxon>Tetraodontiformes</taxon>
        <taxon>Tetradontoidea</taxon>
        <taxon>Tetraodontidae</taxon>
        <taxon>Takifugu</taxon>
    </lineage>
</organism>
<evidence type="ECO:0000256" key="10">
    <source>
        <dbReference type="SAM" id="SignalP"/>
    </source>
</evidence>
<evidence type="ECO:0000256" key="6">
    <source>
        <dbReference type="ARBA" id="ARBA00023157"/>
    </source>
</evidence>
<dbReference type="Gene3D" id="2.60.40.10">
    <property type="entry name" value="Immunoglobulins"/>
    <property type="match status" value="1"/>
</dbReference>
<reference evidence="12" key="3">
    <citation type="submission" date="2025-09" db="UniProtKB">
        <authorList>
            <consortium name="Ensembl"/>
        </authorList>
    </citation>
    <scope>IDENTIFICATION</scope>
</reference>
<reference evidence="12" key="2">
    <citation type="submission" date="2025-08" db="UniProtKB">
        <authorList>
            <consortium name="Ensembl"/>
        </authorList>
    </citation>
    <scope>IDENTIFICATION</scope>
</reference>
<evidence type="ECO:0000256" key="5">
    <source>
        <dbReference type="ARBA" id="ARBA00023136"/>
    </source>
</evidence>
<evidence type="ECO:0000256" key="4">
    <source>
        <dbReference type="ARBA" id="ARBA00022859"/>
    </source>
</evidence>
<dbReference type="OMA" id="VENVTIW"/>
<keyword evidence="2" id="KW-1003">Cell membrane</keyword>
<dbReference type="Proteomes" id="UP000005226">
    <property type="component" value="Chromosome 8"/>
</dbReference>
<dbReference type="InterPro" id="IPR007110">
    <property type="entry name" value="Ig-like_dom"/>
</dbReference>
<evidence type="ECO:0000313" key="12">
    <source>
        <dbReference type="Ensembl" id="ENSTRUP00000056644.2"/>
    </source>
</evidence>
<dbReference type="CDD" id="cd00099">
    <property type="entry name" value="IgV"/>
    <property type="match status" value="1"/>
</dbReference>
<keyword evidence="13" id="KW-1185">Reference proteome</keyword>
<dbReference type="InParanoid" id="A0A3B5KMY3"/>
<evidence type="ECO:0000259" key="11">
    <source>
        <dbReference type="PROSITE" id="PS50835"/>
    </source>
</evidence>
<dbReference type="GO" id="GO:0005886">
    <property type="term" value="C:plasma membrane"/>
    <property type="evidence" value="ECO:0007669"/>
    <property type="project" value="UniProtKB-SubCell"/>
</dbReference>
<keyword evidence="6" id="KW-1015">Disulfide bond</keyword>
<evidence type="ECO:0000256" key="1">
    <source>
        <dbReference type="ARBA" id="ARBA00004236"/>
    </source>
</evidence>
<dbReference type="Pfam" id="PF07686">
    <property type="entry name" value="V-set"/>
    <property type="match status" value="1"/>
</dbReference>
<feature type="domain" description="Ig-like" evidence="11">
    <location>
        <begin position="10"/>
        <end position="105"/>
    </location>
</feature>
<sequence>MANVLLLLSSRVSVSALRVKTVDSQPGKEATLQCTNFSIGPLNIFWFKLTDGSDASNVASMSRPDSEVRLYERFQNGKFNMSSNSTTLILTIKGVDFSDSGLYFCGYRENRYPVICSATSLMVKEKSNGGIMVIPLILGALITALIGVITGLVVKIWKLQIEFQRVKRRRRTPPKKEPESHPVYAATR</sequence>
<keyword evidence="3 10" id="KW-0732">Signal</keyword>
<reference evidence="12 13" key="1">
    <citation type="journal article" date="2011" name="Genome Biol. Evol.">
        <title>Integration of the genetic map and genome assembly of fugu facilitates insights into distinct features of genome evolution in teleosts and mammals.</title>
        <authorList>
            <person name="Kai W."/>
            <person name="Kikuchi K."/>
            <person name="Tohari S."/>
            <person name="Chew A.K."/>
            <person name="Tay A."/>
            <person name="Fujiwara A."/>
            <person name="Hosoya S."/>
            <person name="Suetake H."/>
            <person name="Naruse K."/>
            <person name="Brenner S."/>
            <person name="Suzuki Y."/>
            <person name="Venkatesh B."/>
        </authorList>
    </citation>
    <scope>NUCLEOTIDE SEQUENCE [LARGE SCALE GENOMIC DNA]</scope>
</reference>
<dbReference type="AlphaFoldDB" id="A0A3B5KMY3"/>
<dbReference type="InterPro" id="IPR052051">
    <property type="entry name" value="TCR_complex_component"/>
</dbReference>
<dbReference type="PANTHER" id="PTHR19433">
    <property type="entry name" value="T-CELL RECEPTOR ALPHA CHAIN V REGION-RELATED"/>
    <property type="match status" value="1"/>
</dbReference>
<evidence type="ECO:0000256" key="2">
    <source>
        <dbReference type="ARBA" id="ARBA00022475"/>
    </source>
</evidence>
<dbReference type="SMART" id="SM00409">
    <property type="entry name" value="IG"/>
    <property type="match status" value="1"/>
</dbReference>
<evidence type="ECO:0000256" key="7">
    <source>
        <dbReference type="ARBA" id="ARBA00023180"/>
    </source>
</evidence>
<dbReference type="GO" id="GO:0002376">
    <property type="term" value="P:immune system process"/>
    <property type="evidence" value="ECO:0007669"/>
    <property type="project" value="UniProtKB-KW"/>
</dbReference>
<dbReference type="InterPro" id="IPR013106">
    <property type="entry name" value="Ig_V-set"/>
</dbReference>
<protein>
    <recommendedName>
        <fullName evidence="11">Ig-like domain-containing protein</fullName>
    </recommendedName>
</protein>
<dbReference type="InterPro" id="IPR036179">
    <property type="entry name" value="Ig-like_dom_sf"/>
</dbReference>
<dbReference type="GeneTree" id="ENSGT01110000267583"/>
<keyword evidence="9" id="KW-1133">Transmembrane helix</keyword>
<keyword evidence="9" id="KW-0812">Transmembrane</keyword>
<proteinExistence type="predicted"/>
<feature type="region of interest" description="Disordered" evidence="8">
    <location>
        <begin position="168"/>
        <end position="188"/>
    </location>
</feature>
<name>A0A3B5KMY3_TAKRU</name>
<dbReference type="InterPro" id="IPR003599">
    <property type="entry name" value="Ig_sub"/>
</dbReference>
<feature type="transmembrane region" description="Helical" evidence="9">
    <location>
        <begin position="132"/>
        <end position="157"/>
    </location>
</feature>
<dbReference type="SMART" id="SM00406">
    <property type="entry name" value="IGv"/>
    <property type="match status" value="1"/>
</dbReference>
<evidence type="ECO:0000256" key="3">
    <source>
        <dbReference type="ARBA" id="ARBA00022729"/>
    </source>
</evidence>
<keyword evidence="4" id="KW-0391">Immunity</keyword>
<dbReference type="SUPFAM" id="SSF48726">
    <property type="entry name" value="Immunoglobulin"/>
    <property type="match status" value="1"/>
</dbReference>
<accession>A0A3B5KMY3</accession>
<dbReference type="GO" id="GO:0009617">
    <property type="term" value="P:response to bacterium"/>
    <property type="evidence" value="ECO:0007669"/>
    <property type="project" value="TreeGrafter"/>
</dbReference>
<feature type="chain" id="PRO_5025489963" description="Ig-like domain-containing protein" evidence="10">
    <location>
        <begin position="17"/>
        <end position="188"/>
    </location>
</feature>
<keyword evidence="5 9" id="KW-0472">Membrane</keyword>
<dbReference type="PROSITE" id="PS50835">
    <property type="entry name" value="IG_LIKE"/>
    <property type="match status" value="1"/>
</dbReference>
<dbReference type="InterPro" id="IPR013783">
    <property type="entry name" value="Ig-like_fold"/>
</dbReference>
<evidence type="ECO:0000256" key="8">
    <source>
        <dbReference type="SAM" id="MobiDB-lite"/>
    </source>
</evidence>
<evidence type="ECO:0000313" key="13">
    <source>
        <dbReference type="Proteomes" id="UP000005226"/>
    </source>
</evidence>
<evidence type="ECO:0000256" key="9">
    <source>
        <dbReference type="SAM" id="Phobius"/>
    </source>
</evidence>
<keyword evidence="7" id="KW-0325">Glycoprotein</keyword>
<feature type="signal peptide" evidence="10">
    <location>
        <begin position="1"/>
        <end position="16"/>
    </location>
</feature>